<evidence type="ECO:0000256" key="7">
    <source>
        <dbReference type="ARBA" id="ARBA00023136"/>
    </source>
</evidence>
<dbReference type="GO" id="GO:0005886">
    <property type="term" value="C:plasma membrane"/>
    <property type="evidence" value="ECO:0007669"/>
    <property type="project" value="UniProtKB-SubCell"/>
</dbReference>
<keyword evidence="6 10" id="KW-1133">Transmembrane helix</keyword>
<accession>A0A8J2N0P5</accession>
<organism evidence="11 12">
    <name type="scientific">Cotesia congregata</name>
    <name type="common">Parasitoid wasp</name>
    <name type="synonym">Apanteles congregatus</name>
    <dbReference type="NCBI Taxonomy" id="51543"/>
    <lineage>
        <taxon>Eukaryota</taxon>
        <taxon>Metazoa</taxon>
        <taxon>Ecdysozoa</taxon>
        <taxon>Arthropoda</taxon>
        <taxon>Hexapoda</taxon>
        <taxon>Insecta</taxon>
        <taxon>Pterygota</taxon>
        <taxon>Neoptera</taxon>
        <taxon>Endopterygota</taxon>
        <taxon>Hymenoptera</taxon>
        <taxon>Apocrita</taxon>
        <taxon>Ichneumonoidea</taxon>
        <taxon>Braconidae</taxon>
        <taxon>Microgastrinae</taxon>
        <taxon>Cotesia</taxon>
    </lineage>
</organism>
<gene>
    <name evidence="11" type="ORF">HICCMSTLAB_LOCUS13799</name>
</gene>
<keyword evidence="5 10" id="KW-0552">Olfaction</keyword>
<dbReference type="Proteomes" id="UP000786811">
    <property type="component" value="Unassembled WGS sequence"/>
</dbReference>
<comment type="similarity">
    <text evidence="10">Belongs to the insect chemoreceptor superfamily. Heteromeric odorant receptor channel (TC 1.A.69) family.</text>
</comment>
<dbReference type="Pfam" id="PF02949">
    <property type="entry name" value="7tm_6"/>
    <property type="match status" value="1"/>
</dbReference>
<dbReference type="AlphaFoldDB" id="A0A8J2N0P5"/>
<comment type="caution">
    <text evidence="10">Lacks conserved residue(s) required for the propagation of feature annotation.</text>
</comment>
<dbReference type="GO" id="GO:0007165">
    <property type="term" value="P:signal transduction"/>
    <property type="evidence" value="ECO:0007669"/>
    <property type="project" value="UniProtKB-KW"/>
</dbReference>
<dbReference type="PANTHER" id="PTHR21137:SF35">
    <property type="entry name" value="ODORANT RECEPTOR 19A-RELATED"/>
    <property type="match status" value="1"/>
</dbReference>
<feature type="transmembrane region" description="Helical" evidence="10">
    <location>
        <begin position="167"/>
        <end position="186"/>
    </location>
</feature>
<keyword evidence="8 10" id="KW-0675">Receptor</keyword>
<comment type="caution">
    <text evidence="11">The sequence shown here is derived from an EMBL/GenBank/DDBJ whole genome shotgun (WGS) entry which is preliminary data.</text>
</comment>
<feature type="transmembrane region" description="Helical" evidence="10">
    <location>
        <begin position="259"/>
        <end position="281"/>
    </location>
</feature>
<keyword evidence="3 10" id="KW-0716">Sensory transduction</keyword>
<feature type="transmembrane region" description="Helical" evidence="10">
    <location>
        <begin position="128"/>
        <end position="146"/>
    </location>
</feature>
<keyword evidence="9 10" id="KW-0807">Transducer</keyword>
<evidence type="ECO:0000256" key="4">
    <source>
        <dbReference type="ARBA" id="ARBA00022692"/>
    </source>
</evidence>
<feature type="transmembrane region" description="Helical" evidence="10">
    <location>
        <begin position="287"/>
        <end position="305"/>
    </location>
</feature>
<keyword evidence="2" id="KW-1003">Cell membrane</keyword>
<reference evidence="11" key="1">
    <citation type="submission" date="2021-04" db="EMBL/GenBank/DDBJ databases">
        <authorList>
            <person name="Chebbi M.A.C M."/>
        </authorList>
    </citation>
    <scope>NUCLEOTIDE SEQUENCE</scope>
</reference>
<evidence type="ECO:0000313" key="11">
    <source>
        <dbReference type="EMBL" id="CAG5109163.1"/>
    </source>
</evidence>
<dbReference type="InterPro" id="IPR004117">
    <property type="entry name" value="7tm6_olfct_rcpt"/>
</dbReference>
<evidence type="ECO:0000256" key="6">
    <source>
        <dbReference type="ARBA" id="ARBA00022989"/>
    </source>
</evidence>
<dbReference type="PANTHER" id="PTHR21137">
    <property type="entry name" value="ODORANT RECEPTOR"/>
    <property type="match status" value="1"/>
</dbReference>
<feature type="transmembrane region" description="Helical" evidence="10">
    <location>
        <begin position="192"/>
        <end position="213"/>
    </location>
</feature>
<keyword evidence="4 10" id="KW-0812">Transmembrane</keyword>
<evidence type="ECO:0000256" key="8">
    <source>
        <dbReference type="ARBA" id="ARBA00023170"/>
    </source>
</evidence>
<sequence>MMVKNKLEYDKFKTFIRRLLSLVGAWSTEESNLFARSLLYLHLSVYVVPVIGVFNFVGVNILNIKVVAKGLSILMGFSTNILKAVCILINQKDVIELHKFLDSYFDTMVKKPELSKIVLKGVGSFRRLTIIGTVLTTIVCFCYAAYPVLSVINQWHQHTKPIQYKHVFPLIYPWNYMTNSFIYYLHIFNENLTSFSLIVITSGIDGLFLYYIFHLIGMVREISFLISSLDKNDNSEAVMKQCIFKYELLLKCREKIQKIFGLIVLWNMKTNSLTMCINIFQLSNAKSIPLISVILCLALTSLKLIQAFVLGWTGTCFTTESEKLREAIYAADWLGNKQMMNSILIMLTQKPLVIIACKYATVSIEMFSAVINTTISYYLLLKTFDID</sequence>
<dbReference type="GO" id="GO:0005549">
    <property type="term" value="F:odorant binding"/>
    <property type="evidence" value="ECO:0007669"/>
    <property type="project" value="InterPro"/>
</dbReference>
<feature type="transmembrane region" description="Helical" evidence="10">
    <location>
        <begin position="45"/>
        <end position="64"/>
    </location>
</feature>
<evidence type="ECO:0000313" key="12">
    <source>
        <dbReference type="Proteomes" id="UP000786811"/>
    </source>
</evidence>
<keyword evidence="12" id="KW-1185">Reference proteome</keyword>
<name>A0A8J2N0P5_COTCN</name>
<keyword evidence="7 10" id="KW-0472">Membrane</keyword>
<evidence type="ECO:0000256" key="10">
    <source>
        <dbReference type="RuleBase" id="RU351113"/>
    </source>
</evidence>
<evidence type="ECO:0000256" key="1">
    <source>
        <dbReference type="ARBA" id="ARBA00004651"/>
    </source>
</evidence>
<comment type="subcellular location">
    <subcellularLocation>
        <location evidence="1 10">Cell membrane</location>
        <topology evidence="1 10">Multi-pass membrane protein</topology>
    </subcellularLocation>
</comment>
<dbReference type="GO" id="GO:0004984">
    <property type="term" value="F:olfactory receptor activity"/>
    <property type="evidence" value="ECO:0007669"/>
    <property type="project" value="InterPro"/>
</dbReference>
<dbReference type="EMBL" id="CAJNRD030001124">
    <property type="protein sequence ID" value="CAG5109163.1"/>
    <property type="molecule type" value="Genomic_DNA"/>
</dbReference>
<evidence type="ECO:0000256" key="2">
    <source>
        <dbReference type="ARBA" id="ARBA00022475"/>
    </source>
</evidence>
<dbReference type="OrthoDB" id="7548151at2759"/>
<evidence type="ECO:0000256" key="3">
    <source>
        <dbReference type="ARBA" id="ARBA00022606"/>
    </source>
</evidence>
<protein>
    <recommendedName>
        <fullName evidence="10">Odorant receptor</fullName>
    </recommendedName>
</protein>
<proteinExistence type="inferred from homology"/>
<evidence type="ECO:0000256" key="5">
    <source>
        <dbReference type="ARBA" id="ARBA00022725"/>
    </source>
</evidence>
<evidence type="ECO:0000256" key="9">
    <source>
        <dbReference type="ARBA" id="ARBA00023224"/>
    </source>
</evidence>